<proteinExistence type="predicted"/>
<evidence type="ECO:0000313" key="2">
    <source>
        <dbReference type="Proteomes" id="UP000295388"/>
    </source>
</evidence>
<organism evidence="1 2">
    <name type="scientific">Kribbella caucasensis</name>
    <dbReference type="NCBI Taxonomy" id="2512215"/>
    <lineage>
        <taxon>Bacteria</taxon>
        <taxon>Bacillati</taxon>
        <taxon>Actinomycetota</taxon>
        <taxon>Actinomycetes</taxon>
        <taxon>Propionibacteriales</taxon>
        <taxon>Kribbellaceae</taxon>
        <taxon>Kribbella</taxon>
    </lineage>
</organism>
<name>A0A4R6KMS1_9ACTN</name>
<dbReference type="RefSeq" id="WP_133799833.1">
    <property type="nucleotide sequence ID" value="NZ_SNWQ01000004.1"/>
</dbReference>
<gene>
    <name evidence="1" type="ORF">EV643_104128</name>
</gene>
<protein>
    <submittedName>
        <fullName evidence="1">Uncharacterized protein</fullName>
    </submittedName>
</protein>
<comment type="caution">
    <text evidence="1">The sequence shown here is derived from an EMBL/GenBank/DDBJ whole genome shotgun (WGS) entry which is preliminary data.</text>
</comment>
<reference evidence="1 2" key="1">
    <citation type="submission" date="2019-03" db="EMBL/GenBank/DDBJ databases">
        <title>Genomic Encyclopedia of Type Strains, Phase III (KMG-III): the genomes of soil and plant-associated and newly described type strains.</title>
        <authorList>
            <person name="Whitman W."/>
        </authorList>
    </citation>
    <scope>NUCLEOTIDE SEQUENCE [LARGE SCALE GENOMIC DNA]</scope>
    <source>
        <strain evidence="1 2">VKM Ac-2527</strain>
    </source>
</reference>
<dbReference type="EMBL" id="SNWQ01000004">
    <property type="protein sequence ID" value="TDO50635.1"/>
    <property type="molecule type" value="Genomic_DNA"/>
</dbReference>
<dbReference type="OrthoDB" id="5191117at2"/>
<sequence length="208" mass="22590">MQKDDVLLLPVGHDLGVLYAEGGGERRQQVRVGVEVVELADRDFAVWLLAHGTDGEDRPTRGSLVEKAEKLGLAADQADAAVERFVAEKLLFEVVPDGESAIAFAEGHQLVPLMHGLGPDADEPWLQTIGLLNQPVVQVSNALYDVWAWSSLAPQLWTGCHDAAMVAEKIGVTSPEETDPRQVLAGVLGNVHALLCVRAAYFDRKRPR</sequence>
<accession>A0A4R6KMS1</accession>
<dbReference type="AlphaFoldDB" id="A0A4R6KMS1"/>
<dbReference type="Proteomes" id="UP000295388">
    <property type="component" value="Unassembled WGS sequence"/>
</dbReference>
<keyword evidence="2" id="KW-1185">Reference proteome</keyword>
<evidence type="ECO:0000313" key="1">
    <source>
        <dbReference type="EMBL" id="TDO50635.1"/>
    </source>
</evidence>